<reference evidence="2" key="1">
    <citation type="submission" date="2023-02" db="EMBL/GenBank/DDBJ databases">
        <title>Genome sequence of Hyphococcus flavus.</title>
        <authorList>
            <person name="Rong J.-C."/>
            <person name="Zhao Q."/>
            <person name="Yi M."/>
            <person name="Wu J.-Y."/>
        </authorList>
    </citation>
    <scope>NUCLEOTIDE SEQUENCE</scope>
    <source>
        <strain evidence="2">MCCC 1K03223</strain>
    </source>
</reference>
<accession>A0AAE9ZBD3</accession>
<evidence type="ECO:0000256" key="1">
    <source>
        <dbReference type="SAM" id="SignalP"/>
    </source>
</evidence>
<protein>
    <recommendedName>
        <fullName evidence="4">Lipoprotein</fullName>
    </recommendedName>
</protein>
<proteinExistence type="predicted"/>
<evidence type="ECO:0000313" key="3">
    <source>
        <dbReference type="Proteomes" id="UP001214043"/>
    </source>
</evidence>
<evidence type="ECO:0000313" key="2">
    <source>
        <dbReference type="EMBL" id="WDI31478.1"/>
    </source>
</evidence>
<feature type="chain" id="PRO_5041967107" description="Lipoprotein" evidence="1">
    <location>
        <begin position="24"/>
        <end position="215"/>
    </location>
</feature>
<sequence>MFKFAQRLSLLFFALLLPGCLSAHYFPVGSFTEFENERDATFFAKRYSENLSKLREPSLWKTADNTQGAEQYRLLFSTGASPVHSIRLVVVPDSSATVIIKKLNTGVRQTGNKYLDLSKRISASENEVNAFQQVLTELDFWNAQPIDPFGTQEIICLHPTFFLFEAVKSGGYKAHQETTCSYTEITTELAPLFMELAGFGPDTSDWTFWDYFNHY</sequence>
<keyword evidence="3" id="KW-1185">Reference proteome</keyword>
<keyword evidence="1" id="KW-0732">Signal</keyword>
<organism evidence="2 3">
    <name type="scientific">Hyphococcus flavus</name>
    <dbReference type="NCBI Taxonomy" id="1866326"/>
    <lineage>
        <taxon>Bacteria</taxon>
        <taxon>Pseudomonadati</taxon>
        <taxon>Pseudomonadota</taxon>
        <taxon>Alphaproteobacteria</taxon>
        <taxon>Parvularculales</taxon>
        <taxon>Parvularculaceae</taxon>
        <taxon>Hyphococcus</taxon>
    </lineage>
</organism>
<dbReference type="EMBL" id="CP118166">
    <property type="protein sequence ID" value="WDI31478.1"/>
    <property type="molecule type" value="Genomic_DNA"/>
</dbReference>
<name>A0AAE9ZBD3_9PROT</name>
<feature type="signal peptide" evidence="1">
    <location>
        <begin position="1"/>
        <end position="23"/>
    </location>
</feature>
<dbReference type="KEGG" id="hfl:PUV54_16120"/>
<dbReference type="Proteomes" id="UP001214043">
    <property type="component" value="Chromosome"/>
</dbReference>
<dbReference type="AlphaFoldDB" id="A0AAE9ZBD3"/>
<gene>
    <name evidence="2" type="ORF">PUV54_16120</name>
</gene>
<dbReference type="RefSeq" id="WP_274493366.1">
    <property type="nucleotide sequence ID" value="NZ_CP118166.1"/>
</dbReference>
<evidence type="ECO:0008006" key="4">
    <source>
        <dbReference type="Google" id="ProtNLM"/>
    </source>
</evidence>